<evidence type="ECO:0000313" key="2">
    <source>
        <dbReference type="EMBL" id="SDG95815.1"/>
    </source>
</evidence>
<sequence length="122" mass="12694">MQPGDEAGPMSTPSENADSSVDPADSIQPLRDNDTSIEPDPTLDPAQAEWDRTTALDEGADPEDLDPVTNTGADPAEIPDDDDEIPAFDLPGATVLPETQGDDPLAAELGEDGQGDLAPEDL</sequence>
<feature type="compositionally biased region" description="Acidic residues" evidence="1">
    <location>
        <begin position="77"/>
        <end position="86"/>
    </location>
</feature>
<dbReference type="AlphaFoldDB" id="A0A1G7YHV6"/>
<feature type="compositionally biased region" description="Acidic residues" evidence="1">
    <location>
        <begin position="109"/>
        <end position="122"/>
    </location>
</feature>
<name>A0A1G7YHV6_9MICO</name>
<reference evidence="2 3" key="1">
    <citation type="submission" date="2016-10" db="EMBL/GenBank/DDBJ databases">
        <authorList>
            <person name="de Groot N.N."/>
        </authorList>
    </citation>
    <scope>NUCLEOTIDE SEQUENCE [LARGE SCALE GENOMIC DNA]</scope>
    <source>
        <strain evidence="2 3">DSM 23142</strain>
    </source>
</reference>
<evidence type="ECO:0008006" key="4">
    <source>
        <dbReference type="Google" id="ProtNLM"/>
    </source>
</evidence>
<proteinExistence type="predicted"/>
<protein>
    <recommendedName>
        <fullName evidence="4">Sugar ABC transporter ATPase</fullName>
    </recommendedName>
</protein>
<gene>
    <name evidence="2" type="ORF">SAMN04489810_1755</name>
</gene>
<evidence type="ECO:0000256" key="1">
    <source>
        <dbReference type="SAM" id="MobiDB-lite"/>
    </source>
</evidence>
<dbReference type="EMBL" id="LT629692">
    <property type="protein sequence ID" value="SDG95815.1"/>
    <property type="molecule type" value="Genomic_DNA"/>
</dbReference>
<keyword evidence="3" id="KW-1185">Reference proteome</keyword>
<accession>A0A1G7YHV6</accession>
<feature type="region of interest" description="Disordered" evidence="1">
    <location>
        <begin position="1"/>
        <end position="122"/>
    </location>
</feature>
<evidence type="ECO:0000313" key="3">
    <source>
        <dbReference type="Proteomes" id="UP000199009"/>
    </source>
</evidence>
<dbReference type="Proteomes" id="UP000199009">
    <property type="component" value="Chromosome I"/>
</dbReference>
<organism evidence="2 3">
    <name type="scientific">Microbacterium pygmaeum</name>
    <dbReference type="NCBI Taxonomy" id="370764"/>
    <lineage>
        <taxon>Bacteria</taxon>
        <taxon>Bacillati</taxon>
        <taxon>Actinomycetota</taxon>
        <taxon>Actinomycetes</taxon>
        <taxon>Micrococcales</taxon>
        <taxon>Microbacteriaceae</taxon>
        <taxon>Microbacterium</taxon>
    </lineage>
</organism>